<evidence type="ECO:0000313" key="4">
    <source>
        <dbReference type="Proteomes" id="UP000189735"/>
    </source>
</evidence>
<keyword evidence="1" id="KW-0812">Transmembrane</keyword>
<sequence>MSIRHRLTGDDGAGGMLALTVAAGALAFSLVALTFFSVIPAKARTNAAADSAAIAAAESASVRSAAESCGIAAEAATLNRATLLGCEVVGDEATVTVGREIFTTMFSVTARAAVPRSTPQTSTANGAIPTEDLIVISYPRVRSDPPVYLRADAAAALVQMLDAYHSQTGNYLPVDEGYRDLAAQQRVFDEYGWPRAAIPGTSNHGQAVAVDFVNPPVVRGAPPHAWLTDNAAQFGFEPLTDPDEPWHWDYTR</sequence>
<reference evidence="4" key="1">
    <citation type="submission" date="2017-02" db="EMBL/GenBank/DDBJ databases">
        <authorList>
            <person name="Varghese N."/>
            <person name="Submissions S."/>
        </authorList>
    </citation>
    <scope>NUCLEOTIDE SEQUENCE [LARGE SCALE GENOMIC DNA]</scope>
    <source>
        <strain evidence="4">VKM Ac-2052</strain>
    </source>
</reference>
<dbReference type="PANTHER" id="PTHR34385">
    <property type="entry name" value="D-ALANYL-D-ALANINE CARBOXYPEPTIDASE"/>
    <property type="match status" value="1"/>
</dbReference>
<evidence type="ECO:0000259" key="2">
    <source>
        <dbReference type="Pfam" id="PF02557"/>
    </source>
</evidence>
<accession>A0A1T4XW89</accession>
<feature type="transmembrane region" description="Helical" evidence="1">
    <location>
        <begin position="12"/>
        <end position="36"/>
    </location>
</feature>
<keyword evidence="3" id="KW-0645">Protease</keyword>
<gene>
    <name evidence="3" type="ORF">SAMN06295879_1706</name>
</gene>
<keyword evidence="1" id="KW-0472">Membrane</keyword>
<dbReference type="EMBL" id="FUYG01000004">
    <property type="protein sequence ID" value="SKA93468.1"/>
    <property type="molecule type" value="Genomic_DNA"/>
</dbReference>
<dbReference type="InterPro" id="IPR052179">
    <property type="entry name" value="DD-CPase-like"/>
</dbReference>
<dbReference type="GO" id="GO:0006508">
    <property type="term" value="P:proteolysis"/>
    <property type="evidence" value="ECO:0007669"/>
    <property type="project" value="InterPro"/>
</dbReference>
<name>A0A1T4XW89_9MICO</name>
<organism evidence="3 4">
    <name type="scientific">Agreia bicolorata</name>
    <dbReference type="NCBI Taxonomy" id="110935"/>
    <lineage>
        <taxon>Bacteria</taxon>
        <taxon>Bacillati</taxon>
        <taxon>Actinomycetota</taxon>
        <taxon>Actinomycetes</taxon>
        <taxon>Micrococcales</taxon>
        <taxon>Microbacteriaceae</taxon>
        <taxon>Agreia</taxon>
    </lineage>
</organism>
<dbReference type="InterPro" id="IPR003709">
    <property type="entry name" value="VanY-like_core_dom"/>
</dbReference>
<dbReference type="Gene3D" id="3.30.1380.10">
    <property type="match status" value="1"/>
</dbReference>
<evidence type="ECO:0000313" key="3">
    <source>
        <dbReference type="EMBL" id="SKA93468.1"/>
    </source>
</evidence>
<dbReference type="Pfam" id="PF02557">
    <property type="entry name" value="VanY"/>
    <property type="match status" value="1"/>
</dbReference>
<dbReference type="CDD" id="cd14814">
    <property type="entry name" value="Peptidase_M15"/>
    <property type="match status" value="1"/>
</dbReference>
<dbReference type="RefSeq" id="WP_078714069.1">
    <property type="nucleotide sequence ID" value="NZ_FUYG01000004.1"/>
</dbReference>
<dbReference type="InterPro" id="IPR009045">
    <property type="entry name" value="Zn_M74/Hedgehog-like"/>
</dbReference>
<keyword evidence="1" id="KW-1133">Transmembrane helix</keyword>
<keyword evidence="3" id="KW-0121">Carboxypeptidase</keyword>
<dbReference type="PANTHER" id="PTHR34385:SF1">
    <property type="entry name" value="PEPTIDOGLYCAN L-ALANYL-D-GLUTAMATE ENDOPEPTIDASE CWLK"/>
    <property type="match status" value="1"/>
</dbReference>
<dbReference type="AlphaFoldDB" id="A0A1T4XW89"/>
<protein>
    <submittedName>
        <fullName evidence="3">D-alanyl-D-alanine carboxypeptidase</fullName>
    </submittedName>
</protein>
<dbReference type="GO" id="GO:0004180">
    <property type="term" value="F:carboxypeptidase activity"/>
    <property type="evidence" value="ECO:0007669"/>
    <property type="project" value="UniProtKB-KW"/>
</dbReference>
<keyword evidence="3" id="KW-0378">Hydrolase</keyword>
<dbReference type="SUPFAM" id="SSF55166">
    <property type="entry name" value="Hedgehog/DD-peptidase"/>
    <property type="match status" value="1"/>
</dbReference>
<proteinExistence type="predicted"/>
<feature type="domain" description="D-alanyl-D-alanine carboxypeptidase-like core" evidence="2">
    <location>
        <begin position="148"/>
        <end position="251"/>
    </location>
</feature>
<dbReference type="Proteomes" id="UP000189735">
    <property type="component" value="Unassembled WGS sequence"/>
</dbReference>
<evidence type="ECO:0000256" key="1">
    <source>
        <dbReference type="SAM" id="Phobius"/>
    </source>
</evidence>